<protein>
    <submittedName>
        <fullName evidence="1">Uncharacterized protein</fullName>
    </submittedName>
</protein>
<dbReference type="AlphaFoldDB" id="A0A0A9AGE4"/>
<accession>A0A0A9AGE4</accession>
<name>A0A0A9AGE4_ARUDO</name>
<sequence>MKKQIHWEHVSLAATRSFIAISSLATSFLQKTMSARVGDFGISSILPGSACKTLPNLNSKLE</sequence>
<evidence type="ECO:0000313" key="1">
    <source>
        <dbReference type="EMBL" id="JAD46147.1"/>
    </source>
</evidence>
<dbReference type="EMBL" id="GBRH01251748">
    <property type="protein sequence ID" value="JAD46147.1"/>
    <property type="molecule type" value="Transcribed_RNA"/>
</dbReference>
<reference evidence="1" key="2">
    <citation type="journal article" date="2015" name="Data Brief">
        <title>Shoot transcriptome of the giant reed, Arundo donax.</title>
        <authorList>
            <person name="Barrero R.A."/>
            <person name="Guerrero F.D."/>
            <person name="Moolhuijzen P."/>
            <person name="Goolsby J.A."/>
            <person name="Tidwell J."/>
            <person name="Bellgard S.E."/>
            <person name="Bellgard M.I."/>
        </authorList>
    </citation>
    <scope>NUCLEOTIDE SEQUENCE</scope>
    <source>
        <tissue evidence="1">Shoot tissue taken approximately 20 cm above the soil surface</tissue>
    </source>
</reference>
<organism evidence="1">
    <name type="scientific">Arundo donax</name>
    <name type="common">Giant reed</name>
    <name type="synonym">Donax arundinaceus</name>
    <dbReference type="NCBI Taxonomy" id="35708"/>
    <lineage>
        <taxon>Eukaryota</taxon>
        <taxon>Viridiplantae</taxon>
        <taxon>Streptophyta</taxon>
        <taxon>Embryophyta</taxon>
        <taxon>Tracheophyta</taxon>
        <taxon>Spermatophyta</taxon>
        <taxon>Magnoliopsida</taxon>
        <taxon>Liliopsida</taxon>
        <taxon>Poales</taxon>
        <taxon>Poaceae</taxon>
        <taxon>PACMAD clade</taxon>
        <taxon>Arundinoideae</taxon>
        <taxon>Arundineae</taxon>
        <taxon>Arundo</taxon>
    </lineage>
</organism>
<reference evidence="1" key="1">
    <citation type="submission" date="2014-09" db="EMBL/GenBank/DDBJ databases">
        <authorList>
            <person name="Magalhaes I.L.F."/>
            <person name="Oliveira U."/>
            <person name="Santos F.R."/>
            <person name="Vidigal T.H.D.A."/>
            <person name="Brescovit A.D."/>
            <person name="Santos A.J."/>
        </authorList>
    </citation>
    <scope>NUCLEOTIDE SEQUENCE</scope>
    <source>
        <tissue evidence="1">Shoot tissue taken approximately 20 cm above the soil surface</tissue>
    </source>
</reference>
<proteinExistence type="predicted"/>